<organism evidence="4 5">
    <name type="scientific">Microlunatus aurantiacus</name>
    <dbReference type="NCBI Taxonomy" id="446786"/>
    <lineage>
        <taxon>Bacteria</taxon>
        <taxon>Bacillati</taxon>
        <taxon>Actinomycetota</taxon>
        <taxon>Actinomycetes</taxon>
        <taxon>Propionibacteriales</taxon>
        <taxon>Propionibacteriaceae</taxon>
        <taxon>Microlunatus</taxon>
    </lineage>
</organism>
<dbReference type="Pfam" id="PF03445">
    <property type="entry name" value="DUF294"/>
    <property type="match status" value="1"/>
</dbReference>
<evidence type="ECO:0000313" key="4">
    <source>
        <dbReference type="EMBL" id="GAA3697188.1"/>
    </source>
</evidence>
<comment type="caution">
    <text evidence="4">The sequence shown here is derived from an EMBL/GenBank/DDBJ whole genome shotgun (WGS) entry which is preliminary data.</text>
</comment>
<protein>
    <recommendedName>
        <fullName evidence="3">CBS domain-containing protein</fullName>
    </recommendedName>
</protein>
<proteinExistence type="predicted"/>
<dbReference type="CDD" id="cd05401">
    <property type="entry name" value="NT_GlnE_GlnD_like"/>
    <property type="match status" value="1"/>
</dbReference>
<dbReference type="EMBL" id="BAAAYX010000003">
    <property type="protein sequence ID" value="GAA3697188.1"/>
    <property type="molecule type" value="Genomic_DNA"/>
</dbReference>
<evidence type="ECO:0000259" key="3">
    <source>
        <dbReference type="PROSITE" id="PS51371"/>
    </source>
</evidence>
<evidence type="ECO:0000256" key="2">
    <source>
        <dbReference type="SAM" id="MobiDB-lite"/>
    </source>
</evidence>
<dbReference type="Pfam" id="PF10335">
    <property type="entry name" value="DUF294_C"/>
    <property type="match status" value="1"/>
</dbReference>
<dbReference type="InterPro" id="IPR018821">
    <property type="entry name" value="DUF294_put_nucleoTrafse_sb-bd"/>
</dbReference>
<keyword evidence="5" id="KW-1185">Reference proteome</keyword>
<feature type="compositionally biased region" description="Basic and acidic residues" evidence="2">
    <location>
        <begin position="8"/>
        <end position="19"/>
    </location>
</feature>
<dbReference type="PROSITE" id="PS51371">
    <property type="entry name" value="CBS"/>
    <property type="match status" value="1"/>
</dbReference>
<feature type="domain" description="CBS" evidence="3">
    <location>
        <begin position="99"/>
        <end position="156"/>
    </location>
</feature>
<keyword evidence="1" id="KW-0129">CBS domain</keyword>
<evidence type="ECO:0000313" key="5">
    <source>
        <dbReference type="Proteomes" id="UP001500051"/>
    </source>
</evidence>
<dbReference type="InterPro" id="IPR046342">
    <property type="entry name" value="CBS_dom_sf"/>
</dbReference>
<dbReference type="Gene3D" id="3.10.580.10">
    <property type="entry name" value="CBS-domain"/>
    <property type="match status" value="1"/>
</dbReference>
<accession>A0ABP7CZA8</accession>
<dbReference type="InterPro" id="IPR000644">
    <property type="entry name" value="CBS_dom"/>
</dbReference>
<evidence type="ECO:0000256" key="1">
    <source>
        <dbReference type="PROSITE-ProRule" id="PRU00703"/>
    </source>
</evidence>
<sequence length="500" mass="53537">MGDDDGSPEPHRRREDRGHLLMSQPPDPTYALVDDLVVREPLVLDGHLDVTAAAAAITDHGGGCAVIMGTGSGVSVLTDSAIRAWVASGAPPAGAAALADRHPPCVPPGTSSAEAMITMLEADASCVVVVDRADAVHGVVTARDFLVSPTTAGVSLHQQLRRAGSLDELSRRAARLPVTLRDFTRRGLAPSKVIAVHSSLIDTVVRRTIELVLRRHGDLDPTAVTWLSLGSNGRREAVLSSDVDAAVIFRDDVDAQAIDSYRAGLGEVVTELTRSGLTSDSHGATPAHRLFARTDEQWRAAGRQWLADPTQNKGAVLISLLVDGRPIYGDPGPTGVSLVLGELRTDPSALRLLLEHSLLQRARLRPLRTLLPRRHEPFNVKENALVPIVNLARWAALSSGSAELSTIERLRTAAGSAILPRAEAETLIEIFEVLQRIRLRYQFAQLDAGEQPSDVVVLDRLSPIDRSVIGQAVREISAVQRRAANLSAAAPTDAWLEPST</sequence>
<reference evidence="5" key="1">
    <citation type="journal article" date="2019" name="Int. J. Syst. Evol. Microbiol.">
        <title>The Global Catalogue of Microorganisms (GCM) 10K type strain sequencing project: providing services to taxonomists for standard genome sequencing and annotation.</title>
        <authorList>
            <consortium name="The Broad Institute Genomics Platform"/>
            <consortium name="The Broad Institute Genome Sequencing Center for Infectious Disease"/>
            <person name="Wu L."/>
            <person name="Ma J."/>
        </authorList>
    </citation>
    <scope>NUCLEOTIDE SEQUENCE [LARGE SCALE GENOMIC DNA]</scope>
    <source>
        <strain evidence="5">JCM 16548</strain>
    </source>
</reference>
<gene>
    <name evidence="4" type="ORF">GCM10022204_11420</name>
</gene>
<dbReference type="Proteomes" id="UP001500051">
    <property type="component" value="Unassembled WGS sequence"/>
</dbReference>
<dbReference type="SUPFAM" id="SSF54631">
    <property type="entry name" value="CBS-domain pair"/>
    <property type="match status" value="1"/>
</dbReference>
<feature type="region of interest" description="Disordered" evidence="2">
    <location>
        <begin position="1"/>
        <end position="25"/>
    </location>
</feature>
<name>A0ABP7CZA8_9ACTN</name>
<dbReference type="Pfam" id="PF00571">
    <property type="entry name" value="CBS"/>
    <property type="match status" value="1"/>
</dbReference>
<dbReference type="SUPFAM" id="SSF81301">
    <property type="entry name" value="Nucleotidyltransferase"/>
    <property type="match status" value="1"/>
</dbReference>
<dbReference type="InterPro" id="IPR005105">
    <property type="entry name" value="GlnD_Uridyltrans_N"/>
</dbReference>
<dbReference type="InterPro" id="IPR043519">
    <property type="entry name" value="NT_sf"/>
</dbReference>